<dbReference type="AlphaFoldDB" id="A0A7W3PBA0"/>
<feature type="region of interest" description="Disordered" evidence="1">
    <location>
        <begin position="93"/>
        <end position="124"/>
    </location>
</feature>
<keyword evidence="4" id="KW-1185">Reference proteome</keyword>
<dbReference type="Gene3D" id="1.10.287.1060">
    <property type="entry name" value="ESAT-6-like"/>
    <property type="match status" value="1"/>
</dbReference>
<dbReference type="RefSeq" id="WP_182541097.1">
    <property type="nucleotide sequence ID" value="NZ_JACGXA010000001.1"/>
</dbReference>
<reference evidence="3 4" key="1">
    <citation type="submission" date="2020-07" db="EMBL/GenBank/DDBJ databases">
        <title>Sequencing the genomes of 1000 actinobacteria strains.</title>
        <authorList>
            <person name="Klenk H.-P."/>
        </authorList>
    </citation>
    <scope>NUCLEOTIDE SEQUENCE [LARGE SCALE GENOMIC DNA]</scope>
    <source>
        <strain evidence="3 4">DSM 21349</strain>
    </source>
</reference>
<dbReference type="EMBL" id="JACGXA010000001">
    <property type="protein sequence ID" value="MBA8805346.1"/>
    <property type="molecule type" value="Genomic_DNA"/>
</dbReference>
<dbReference type="InterPro" id="IPR049082">
    <property type="entry name" value="T7SS_signal"/>
</dbReference>
<feature type="region of interest" description="Disordered" evidence="1">
    <location>
        <begin position="1"/>
        <end position="22"/>
    </location>
</feature>
<accession>A0A7W3PBA0</accession>
<evidence type="ECO:0000256" key="1">
    <source>
        <dbReference type="SAM" id="MobiDB-lite"/>
    </source>
</evidence>
<evidence type="ECO:0000313" key="4">
    <source>
        <dbReference type="Proteomes" id="UP000580910"/>
    </source>
</evidence>
<dbReference type="Proteomes" id="UP000580910">
    <property type="component" value="Unassembled WGS sequence"/>
</dbReference>
<evidence type="ECO:0000313" key="3">
    <source>
        <dbReference type="EMBL" id="MBA8805346.1"/>
    </source>
</evidence>
<evidence type="ECO:0000259" key="2">
    <source>
        <dbReference type="Pfam" id="PF21725"/>
    </source>
</evidence>
<feature type="domain" description="Putative T7SS secretion signal" evidence="2">
    <location>
        <begin position="2"/>
        <end position="80"/>
    </location>
</feature>
<proteinExistence type="predicted"/>
<gene>
    <name evidence="3" type="ORF">FB382_003637</name>
</gene>
<protein>
    <submittedName>
        <fullName evidence="3">Uncharacterized protein (DUF3084 family)</fullName>
    </submittedName>
</protein>
<organism evidence="3 4">
    <name type="scientific">Nocardioides ginsengisegetis</name>
    <dbReference type="NCBI Taxonomy" id="661491"/>
    <lineage>
        <taxon>Bacteria</taxon>
        <taxon>Bacillati</taxon>
        <taxon>Actinomycetota</taxon>
        <taxon>Actinomycetes</taxon>
        <taxon>Propionibacteriales</taxon>
        <taxon>Nocardioidaceae</taxon>
        <taxon>Nocardioides</taxon>
    </lineage>
</organism>
<comment type="caution">
    <text evidence="3">The sequence shown here is derived from an EMBL/GenBank/DDBJ whole genome shotgun (WGS) entry which is preliminary data.</text>
</comment>
<name>A0A7W3PBA0_9ACTN</name>
<sequence>MYGDSDVMRRRASQLREQGADIRSTADQLVAQTESIGWTGRAADAMRERVRDRAARLREAAAHHDTAADSLERHLHEVDRLKDTIADTERRASRLEDAGSGGFVPPPSGHRDWLAVTIDDEGAR</sequence>
<dbReference type="Pfam" id="PF21725">
    <property type="entry name" value="T7SS_signal"/>
    <property type="match status" value="1"/>
</dbReference>